<evidence type="ECO:0000256" key="9">
    <source>
        <dbReference type="ARBA" id="ARBA00022777"/>
    </source>
</evidence>
<keyword evidence="9 13" id="KW-0418">Kinase</keyword>
<keyword evidence="5 13" id="KW-0444">Lipid biosynthesis</keyword>
<accession>A0ABW6BMZ8</accession>
<evidence type="ECO:0000256" key="2">
    <source>
        <dbReference type="ARBA" id="ARBA00004870"/>
    </source>
</evidence>
<evidence type="ECO:0000256" key="10">
    <source>
        <dbReference type="ARBA" id="ARBA00022840"/>
    </source>
</evidence>
<keyword evidence="11 13" id="KW-0443">Lipid metabolism</keyword>
<protein>
    <recommendedName>
        <fullName evidence="4 13">Tetraacyldisaccharide 4'-kinase</fullName>
        <ecNumber evidence="3 13">2.7.1.130</ecNumber>
    </recommendedName>
    <alternativeName>
        <fullName evidence="12 13">Lipid A 4'-kinase</fullName>
    </alternativeName>
</protein>
<keyword evidence="10 13" id="KW-0067">ATP-binding</keyword>
<comment type="caution">
    <text evidence="14">The sequence shown here is derived from an EMBL/GenBank/DDBJ whole genome shotgun (WGS) entry which is preliminary data.</text>
</comment>
<dbReference type="PANTHER" id="PTHR42724:SF1">
    <property type="entry name" value="TETRAACYLDISACCHARIDE 4'-KINASE, MITOCHONDRIAL-RELATED"/>
    <property type="match status" value="1"/>
</dbReference>
<evidence type="ECO:0000256" key="6">
    <source>
        <dbReference type="ARBA" id="ARBA00022556"/>
    </source>
</evidence>
<dbReference type="InterPro" id="IPR027417">
    <property type="entry name" value="P-loop_NTPase"/>
</dbReference>
<dbReference type="InterPro" id="IPR003758">
    <property type="entry name" value="LpxK"/>
</dbReference>
<evidence type="ECO:0000313" key="14">
    <source>
        <dbReference type="EMBL" id="MFD2999105.1"/>
    </source>
</evidence>
<dbReference type="EMBL" id="JBHUOX010000001">
    <property type="protein sequence ID" value="MFD2999105.1"/>
    <property type="molecule type" value="Genomic_DNA"/>
</dbReference>
<evidence type="ECO:0000256" key="12">
    <source>
        <dbReference type="ARBA" id="ARBA00029757"/>
    </source>
</evidence>
<evidence type="ECO:0000256" key="1">
    <source>
        <dbReference type="ARBA" id="ARBA00002274"/>
    </source>
</evidence>
<comment type="catalytic activity">
    <reaction evidence="13">
        <text>a lipid A disaccharide + ATP = a lipid IVA + ADP + H(+)</text>
        <dbReference type="Rhea" id="RHEA:67840"/>
        <dbReference type="ChEBI" id="CHEBI:15378"/>
        <dbReference type="ChEBI" id="CHEBI:30616"/>
        <dbReference type="ChEBI" id="CHEBI:176343"/>
        <dbReference type="ChEBI" id="CHEBI:176425"/>
        <dbReference type="ChEBI" id="CHEBI:456216"/>
        <dbReference type="EC" id="2.7.1.130"/>
    </reaction>
</comment>
<dbReference type="PANTHER" id="PTHR42724">
    <property type="entry name" value="TETRAACYLDISACCHARIDE 4'-KINASE"/>
    <property type="match status" value="1"/>
</dbReference>
<name>A0ABW6BMZ8_9BACT</name>
<gene>
    <name evidence="13 14" type="primary">lpxK</name>
    <name evidence="14" type="ORF">ACFS7Z_01935</name>
</gene>
<evidence type="ECO:0000256" key="11">
    <source>
        <dbReference type="ARBA" id="ARBA00023098"/>
    </source>
</evidence>
<reference evidence="15" key="1">
    <citation type="journal article" date="2019" name="Int. J. Syst. Evol. Microbiol.">
        <title>The Global Catalogue of Microorganisms (GCM) 10K type strain sequencing project: providing services to taxonomists for standard genome sequencing and annotation.</title>
        <authorList>
            <consortium name="The Broad Institute Genomics Platform"/>
            <consortium name="The Broad Institute Genome Sequencing Center for Infectious Disease"/>
            <person name="Wu L."/>
            <person name="Ma J."/>
        </authorList>
    </citation>
    <scope>NUCLEOTIDE SEQUENCE [LARGE SCALE GENOMIC DNA]</scope>
    <source>
        <strain evidence="15">KCTC 23984</strain>
    </source>
</reference>
<feature type="binding site" evidence="13">
    <location>
        <begin position="48"/>
        <end position="55"/>
    </location>
    <ligand>
        <name>ATP</name>
        <dbReference type="ChEBI" id="CHEBI:30616"/>
    </ligand>
</feature>
<evidence type="ECO:0000256" key="8">
    <source>
        <dbReference type="ARBA" id="ARBA00022741"/>
    </source>
</evidence>
<dbReference type="HAMAP" id="MF_00409">
    <property type="entry name" value="LpxK"/>
    <property type="match status" value="1"/>
</dbReference>
<dbReference type="EC" id="2.7.1.130" evidence="3 13"/>
<evidence type="ECO:0000256" key="7">
    <source>
        <dbReference type="ARBA" id="ARBA00022679"/>
    </source>
</evidence>
<comment type="function">
    <text evidence="1 13">Transfers the gamma-phosphate of ATP to the 4'-position of a tetraacyldisaccharide 1-phosphate intermediate (termed DS-1-P) to form tetraacyldisaccharide 1,4'-bis-phosphate (lipid IVA).</text>
</comment>
<dbReference type="SUPFAM" id="SSF52540">
    <property type="entry name" value="P-loop containing nucleoside triphosphate hydrolases"/>
    <property type="match status" value="1"/>
</dbReference>
<keyword evidence="15" id="KW-1185">Reference proteome</keyword>
<evidence type="ECO:0000256" key="3">
    <source>
        <dbReference type="ARBA" id="ARBA00012071"/>
    </source>
</evidence>
<evidence type="ECO:0000256" key="5">
    <source>
        <dbReference type="ARBA" id="ARBA00022516"/>
    </source>
</evidence>
<keyword evidence="8 13" id="KW-0547">Nucleotide-binding</keyword>
<proteinExistence type="inferred from homology"/>
<evidence type="ECO:0000313" key="15">
    <source>
        <dbReference type="Proteomes" id="UP001597641"/>
    </source>
</evidence>
<dbReference type="Pfam" id="PF02606">
    <property type="entry name" value="LpxK"/>
    <property type="match status" value="1"/>
</dbReference>
<dbReference type="GO" id="GO:0009029">
    <property type="term" value="F:lipid-A 4'-kinase activity"/>
    <property type="evidence" value="ECO:0007669"/>
    <property type="project" value="UniProtKB-EC"/>
</dbReference>
<dbReference type="Proteomes" id="UP001597641">
    <property type="component" value="Unassembled WGS sequence"/>
</dbReference>
<sequence length="353" mass="38760">MMKYLKLLLLPFSLLYGGVTVTRNILYDKGKLPSTRFGLPVISVGNLTVGGTGKTPHVEYLLRLLQSYKVATLSRGYKRQSKGFLLADATSTAALLGDEPYQYHRDFPSVAVAVSEDRVEGIQQLQQQVPRVEVVVLDDAMQHRPVQPSLNILLTDFNRPFYKDFVLPAGLLREPRQGAARADAVVVSKCPGKLGAAQQSKIRKEIEKYAAPDTPIFFSTFVYGAPVGIGLSVAPTQKVLLLTGIANANPLVENLVAAGHTVVKHVGYSDHHAYSEQDLQKLKQLLQKPELSGATVITTRKDAVKLAGPGLEALTKQLPVFYLPVVVKLLHAQEEFDQLVLRHVQQFCAVTDK</sequence>
<keyword evidence="7 13" id="KW-0808">Transferase</keyword>
<dbReference type="RefSeq" id="WP_377480054.1">
    <property type="nucleotide sequence ID" value="NZ_JBHUOX010000001.1"/>
</dbReference>
<evidence type="ECO:0000256" key="13">
    <source>
        <dbReference type="HAMAP-Rule" id="MF_00409"/>
    </source>
</evidence>
<organism evidence="14 15">
    <name type="scientific">Pontibacter toksunensis</name>
    <dbReference type="NCBI Taxonomy" id="1332631"/>
    <lineage>
        <taxon>Bacteria</taxon>
        <taxon>Pseudomonadati</taxon>
        <taxon>Bacteroidota</taxon>
        <taxon>Cytophagia</taxon>
        <taxon>Cytophagales</taxon>
        <taxon>Hymenobacteraceae</taxon>
        <taxon>Pontibacter</taxon>
    </lineage>
</organism>
<evidence type="ECO:0000256" key="4">
    <source>
        <dbReference type="ARBA" id="ARBA00016436"/>
    </source>
</evidence>
<dbReference type="NCBIfam" id="TIGR00682">
    <property type="entry name" value="lpxK"/>
    <property type="match status" value="1"/>
</dbReference>
<keyword evidence="6 13" id="KW-0441">Lipid A biosynthesis</keyword>
<comment type="pathway">
    <text evidence="2 13">Glycolipid biosynthesis; lipid IV(A) biosynthesis; lipid IV(A) from (3R)-3-hydroxytetradecanoyl-[acyl-carrier-protein] and UDP-N-acetyl-alpha-D-glucosamine: step 6/6.</text>
</comment>
<comment type="similarity">
    <text evidence="13">Belongs to the LpxK family.</text>
</comment>